<evidence type="ECO:0000313" key="6">
    <source>
        <dbReference type="Proteomes" id="UP000198211"/>
    </source>
</evidence>
<dbReference type="PANTHER" id="PTHR31560:SF0">
    <property type="entry name" value="UPF0652 PROTEIN C22H10.08"/>
    <property type="match status" value="1"/>
</dbReference>
<feature type="compositionally biased region" description="Polar residues" evidence="2">
    <location>
        <begin position="16"/>
        <end position="25"/>
    </location>
</feature>
<feature type="compositionally biased region" description="Basic and acidic residues" evidence="2">
    <location>
        <begin position="726"/>
        <end position="735"/>
    </location>
</feature>
<feature type="domain" description="WW" evidence="3">
    <location>
        <begin position="654"/>
        <end position="682"/>
    </location>
</feature>
<dbReference type="SMART" id="SM00015">
    <property type="entry name" value="IQ"/>
    <property type="match status" value="8"/>
</dbReference>
<accession>A0A225WJG7</accession>
<keyword evidence="6" id="KW-1185">Reference proteome</keyword>
<dbReference type="InterPro" id="IPR000315">
    <property type="entry name" value="Znf_B-box"/>
</dbReference>
<evidence type="ECO:0000256" key="1">
    <source>
        <dbReference type="PROSITE-ProRule" id="PRU00024"/>
    </source>
</evidence>
<dbReference type="Proteomes" id="UP000198211">
    <property type="component" value="Unassembled WGS sequence"/>
</dbReference>
<dbReference type="CDD" id="cd23767">
    <property type="entry name" value="IQCD"/>
    <property type="match status" value="1"/>
</dbReference>
<evidence type="ECO:0000259" key="3">
    <source>
        <dbReference type="PROSITE" id="PS50020"/>
    </source>
</evidence>
<dbReference type="GO" id="GO:0008270">
    <property type="term" value="F:zinc ion binding"/>
    <property type="evidence" value="ECO:0007669"/>
    <property type="project" value="UniProtKB-KW"/>
</dbReference>
<feature type="region of interest" description="Disordered" evidence="2">
    <location>
        <begin position="720"/>
        <end position="743"/>
    </location>
</feature>
<dbReference type="Pfam" id="PF00397">
    <property type="entry name" value="WW"/>
    <property type="match status" value="1"/>
</dbReference>
<dbReference type="SUPFAM" id="SSF51045">
    <property type="entry name" value="WW domain"/>
    <property type="match status" value="1"/>
</dbReference>
<dbReference type="PROSITE" id="PS50119">
    <property type="entry name" value="ZF_BBOX"/>
    <property type="match status" value="1"/>
</dbReference>
<keyword evidence="1" id="KW-0862">Zinc</keyword>
<evidence type="ECO:0000313" key="5">
    <source>
        <dbReference type="EMBL" id="OWZ17866.1"/>
    </source>
</evidence>
<dbReference type="Gene3D" id="2.20.70.10">
    <property type="match status" value="1"/>
</dbReference>
<dbReference type="InterPro" id="IPR000048">
    <property type="entry name" value="IQ_motif_EF-hand-BS"/>
</dbReference>
<protein>
    <recommendedName>
        <fullName evidence="7">WW domain-containing protein</fullName>
    </recommendedName>
</protein>
<evidence type="ECO:0008006" key="7">
    <source>
        <dbReference type="Google" id="ProtNLM"/>
    </source>
</evidence>
<dbReference type="STRING" id="4795.A0A225WJG7"/>
<dbReference type="PROSITE" id="PS50096">
    <property type="entry name" value="IQ"/>
    <property type="match status" value="6"/>
</dbReference>
<sequence length="940" mass="108125">MLLFGGNLSGGKKSSVAKTNNSSGSVPKERSSAQLINDGGNLTPHTDALHRLTNHELRLLEELERTRSKLQAEWRLKVVNLQQQQPEAFSIALTVNNVRDGAVPTVEELEQRFRLAMGGTSLKIPPPSDLKKAMHSKTLKLSANQRSKSFLRHKQANVSGPGKTTSSLCPNVRTGLDMLPVLTTTGETPFEVGLESHVAPSQRQQQQYVLPVFRLPSVNVASAASTIAAKEVQTIKEDIDRKQASETLGLSFEEIEALEAELNGIRKVENGELRRELESALHSVQHLTRLVKNDICSAQKICSASELRTTLYFKRWGREKVENIFRRLLYNLQGVAMERWIQVVAYEKQQEKLQAYLLYKGSKKLDMFLLNISQRKLRQAWTKWWSDVVYQKSLERSTLELQSIQVIQRAWRAYRGRMLAYLVKMQKLIAKQTAAAIKMQRMFRGSIARKFFNLKRIDQRRQAMANRIQSVGRAYIVRKLTKQLREEHKMHLVASRVQALYRGRKARRDASIQRSIQRLTKAAVLIQRRYRGRLGRAAFIRRRLARMRDIAATKIQTMVRGRRARKIFTNLREEERERQAIRRAAAITIQRVYRGHRARLSTELKLLALRERNRMYARAATKIQKMARKRQAIHRVDQLRHERVARFVLQARTWIEYWNDEAAKWFYYNQETGEALWAPPATGYTKVDGKLVLQDGKIIDPSEDDIASILAAQKSPLTVNGGSHGVKSDVHSKEQELEEDEDDEDEDKLCVECEVEDARRQCAQCEDVFCDACYEKLHHSTKREKHTWKAIGSLRCVECEKMRATRWCSVCEDPYCLGCFTIIHSKGNKTTHEWTDMATFKKAARKLQMAKEEESAQTYDEFVQSNEYQCVTEYAAAEAARVAQEAQMYAQSYSQEYQGYQDYSVSAGETPDYNGWTILVDEGSGQTYYYNSFTGESRWA</sequence>
<proteinExistence type="predicted"/>
<dbReference type="OrthoDB" id="70912at2759"/>
<dbReference type="PANTHER" id="PTHR31560">
    <property type="entry name" value="UPF0652 PROTEIN C16A11.03C-RELATED"/>
    <property type="match status" value="1"/>
</dbReference>
<comment type="caution">
    <text evidence="5">The sequence shown here is derived from an EMBL/GenBank/DDBJ whole genome shotgun (WGS) entry which is preliminary data.</text>
</comment>
<keyword evidence="1" id="KW-0479">Metal-binding</keyword>
<dbReference type="AlphaFoldDB" id="A0A225WJG7"/>
<dbReference type="CDD" id="cd19757">
    <property type="entry name" value="Bbox1"/>
    <property type="match status" value="1"/>
</dbReference>
<dbReference type="EMBL" id="NBNE01000680">
    <property type="protein sequence ID" value="OWZ17866.1"/>
    <property type="molecule type" value="Genomic_DNA"/>
</dbReference>
<dbReference type="SMART" id="SM00456">
    <property type="entry name" value="WW"/>
    <property type="match status" value="2"/>
</dbReference>
<dbReference type="CDD" id="cd00201">
    <property type="entry name" value="WW"/>
    <property type="match status" value="2"/>
</dbReference>
<name>A0A225WJG7_9STRA</name>
<evidence type="ECO:0000259" key="4">
    <source>
        <dbReference type="PROSITE" id="PS50119"/>
    </source>
</evidence>
<feature type="domain" description="B box-type" evidence="4">
    <location>
        <begin position="745"/>
        <end position="791"/>
    </location>
</feature>
<feature type="domain" description="WW" evidence="3">
    <location>
        <begin position="910"/>
        <end position="940"/>
    </location>
</feature>
<dbReference type="PROSITE" id="PS50020">
    <property type="entry name" value="WW_DOMAIN_2"/>
    <property type="match status" value="2"/>
</dbReference>
<keyword evidence="1" id="KW-0863">Zinc-finger</keyword>
<dbReference type="InterPro" id="IPR018553">
    <property type="entry name" value="E2_Ub-conjug_enz"/>
</dbReference>
<reference evidence="6" key="1">
    <citation type="submission" date="2017-03" db="EMBL/GenBank/DDBJ databases">
        <title>Phytopthora megakarya and P. palmivora, two closely related causual agents of cacao black pod achieved similar genome size and gene model numbers by different mechanisms.</title>
        <authorList>
            <person name="Ali S."/>
            <person name="Shao J."/>
            <person name="Larry D.J."/>
            <person name="Kronmiller B."/>
            <person name="Shen D."/>
            <person name="Strem M.D."/>
            <person name="Melnick R.L."/>
            <person name="Guiltinan M.J."/>
            <person name="Tyler B.M."/>
            <person name="Meinhardt L.W."/>
            <person name="Bailey B.A."/>
        </authorList>
    </citation>
    <scope>NUCLEOTIDE SEQUENCE [LARGE SCALE GENOMIC DNA]</scope>
    <source>
        <strain evidence="6">zdho120</strain>
    </source>
</reference>
<dbReference type="InterPro" id="IPR036020">
    <property type="entry name" value="WW_dom_sf"/>
</dbReference>
<feature type="region of interest" description="Disordered" evidence="2">
    <location>
        <begin position="1"/>
        <end position="31"/>
    </location>
</feature>
<gene>
    <name evidence="5" type="ORF">PHMEG_0008133</name>
</gene>
<evidence type="ECO:0000256" key="2">
    <source>
        <dbReference type="SAM" id="MobiDB-lite"/>
    </source>
</evidence>
<dbReference type="Pfam" id="PF00612">
    <property type="entry name" value="IQ"/>
    <property type="match status" value="4"/>
</dbReference>
<dbReference type="InterPro" id="IPR001202">
    <property type="entry name" value="WW_dom"/>
</dbReference>
<dbReference type="Gene3D" id="1.20.5.190">
    <property type="match status" value="2"/>
</dbReference>
<dbReference type="Pfam" id="PF22586">
    <property type="entry name" value="ANCHR-like_BBOX"/>
    <property type="match status" value="1"/>
</dbReference>
<organism evidence="5 6">
    <name type="scientific">Phytophthora megakarya</name>
    <dbReference type="NCBI Taxonomy" id="4795"/>
    <lineage>
        <taxon>Eukaryota</taxon>
        <taxon>Sar</taxon>
        <taxon>Stramenopiles</taxon>
        <taxon>Oomycota</taxon>
        <taxon>Peronosporomycetes</taxon>
        <taxon>Peronosporales</taxon>
        <taxon>Peronosporaceae</taxon>
        <taxon>Phytophthora</taxon>
    </lineage>
</organism>